<dbReference type="OrthoDB" id="3543114at2"/>
<dbReference type="InterPro" id="IPR036513">
    <property type="entry name" value="STAS_dom_sf"/>
</dbReference>
<comment type="caution">
    <text evidence="3">The sequence shown here is derived from an EMBL/GenBank/DDBJ whole genome shotgun (WGS) entry which is preliminary data.</text>
</comment>
<dbReference type="InterPro" id="IPR058548">
    <property type="entry name" value="MlaB-like_STAS"/>
</dbReference>
<dbReference type="InterPro" id="IPR002645">
    <property type="entry name" value="STAS_dom"/>
</dbReference>
<dbReference type="AlphaFoldDB" id="A0A4R4Z021"/>
<proteinExistence type="predicted"/>
<dbReference type="RefSeq" id="WP_132611316.1">
    <property type="nucleotide sequence ID" value="NZ_SMKQ01000022.1"/>
</dbReference>
<dbReference type="Proteomes" id="UP000295302">
    <property type="component" value="Unassembled WGS sequence"/>
</dbReference>
<accession>A0A4R4Z021</accession>
<dbReference type="Pfam" id="PF13466">
    <property type="entry name" value="STAS_2"/>
    <property type="match status" value="1"/>
</dbReference>
<gene>
    <name evidence="3" type="ORF">E1286_10915</name>
</gene>
<name>A0A4R4Z021_9ACTN</name>
<dbReference type="SUPFAM" id="SSF52091">
    <property type="entry name" value="SpoIIaa-like"/>
    <property type="match status" value="1"/>
</dbReference>
<feature type="region of interest" description="Disordered" evidence="1">
    <location>
        <begin position="1"/>
        <end position="22"/>
    </location>
</feature>
<keyword evidence="4" id="KW-1185">Reference proteome</keyword>
<evidence type="ECO:0000256" key="1">
    <source>
        <dbReference type="SAM" id="MobiDB-lite"/>
    </source>
</evidence>
<dbReference type="EMBL" id="SMKQ01000022">
    <property type="protein sequence ID" value="TDD51211.1"/>
    <property type="molecule type" value="Genomic_DNA"/>
</dbReference>
<evidence type="ECO:0000259" key="2">
    <source>
        <dbReference type="PROSITE" id="PS50801"/>
    </source>
</evidence>
<organism evidence="3 4">
    <name type="scientific">Nonomuraea terrae</name>
    <dbReference type="NCBI Taxonomy" id="2530383"/>
    <lineage>
        <taxon>Bacteria</taxon>
        <taxon>Bacillati</taxon>
        <taxon>Actinomycetota</taxon>
        <taxon>Actinomycetes</taxon>
        <taxon>Streptosporangiales</taxon>
        <taxon>Streptosporangiaceae</taxon>
        <taxon>Nonomuraea</taxon>
    </lineage>
</organism>
<dbReference type="PROSITE" id="PS50801">
    <property type="entry name" value="STAS"/>
    <property type="match status" value="1"/>
</dbReference>
<protein>
    <submittedName>
        <fullName evidence="3">Anti-sigma factor antagonist</fullName>
    </submittedName>
</protein>
<feature type="domain" description="STAS" evidence="2">
    <location>
        <begin position="38"/>
        <end position="127"/>
    </location>
</feature>
<sequence length="127" mass="13723">MTTSHDAALEPRRLADPATGPAPTWVPPEQVLYVDHTLRVTCAVMPGPSVIRLSGEIDGGNSDELRRTLERARLIDDELIVDLAGVTFADVAAVRALRDFAAGGDVEVRNVPHQMRRLMSLIGLASL</sequence>
<dbReference type="CDD" id="cd07043">
    <property type="entry name" value="STAS_anti-anti-sigma_factors"/>
    <property type="match status" value="1"/>
</dbReference>
<dbReference type="Gene3D" id="3.30.750.24">
    <property type="entry name" value="STAS domain"/>
    <property type="match status" value="1"/>
</dbReference>
<reference evidence="3 4" key="1">
    <citation type="submission" date="2019-03" db="EMBL/GenBank/DDBJ databases">
        <title>Draft genome sequences of novel Actinobacteria.</title>
        <authorList>
            <person name="Sahin N."/>
            <person name="Ay H."/>
            <person name="Saygin H."/>
        </authorList>
    </citation>
    <scope>NUCLEOTIDE SEQUENCE [LARGE SCALE GENOMIC DNA]</scope>
    <source>
        <strain evidence="3 4">CH32</strain>
    </source>
</reference>
<evidence type="ECO:0000313" key="4">
    <source>
        <dbReference type="Proteomes" id="UP000295302"/>
    </source>
</evidence>
<evidence type="ECO:0000313" key="3">
    <source>
        <dbReference type="EMBL" id="TDD51211.1"/>
    </source>
</evidence>